<feature type="disulfide bond" evidence="16">
    <location>
        <begin position="628"/>
        <end position="640"/>
    </location>
</feature>
<feature type="binding site" evidence="15">
    <location>
        <position position="306"/>
    </location>
    <ligand>
        <name>Ca(2+)</name>
        <dbReference type="ChEBI" id="CHEBI:29108"/>
        <label>2</label>
    </ligand>
</feature>
<dbReference type="Gene3D" id="3.40.1620.60">
    <property type="match status" value="2"/>
</dbReference>
<keyword evidence="8" id="KW-0677">Repeat</keyword>
<dbReference type="PRINTS" id="PR01857">
    <property type="entry name" value="ADAMTSFAMILY"/>
</dbReference>
<feature type="disulfide bond" evidence="16">
    <location>
        <begin position="579"/>
        <end position="590"/>
    </location>
</feature>
<feature type="binding site" evidence="15">
    <location>
        <position position="510"/>
    </location>
    <ligand>
        <name>Ca(2+)</name>
        <dbReference type="ChEBI" id="CHEBI:29108"/>
        <label>2</label>
    </ligand>
</feature>
<feature type="disulfide bond" evidence="16">
    <location>
        <begin position="551"/>
        <end position="585"/>
    </location>
</feature>
<dbReference type="PROSITE" id="PS50215">
    <property type="entry name" value="ADAM_MEPRO"/>
    <property type="match status" value="1"/>
</dbReference>
<dbReference type="SMART" id="SM00209">
    <property type="entry name" value="TSP1"/>
    <property type="match status" value="13"/>
</dbReference>
<feature type="domain" description="Peptidase M12B" evidence="20">
    <location>
        <begin position="303"/>
        <end position="512"/>
    </location>
</feature>
<dbReference type="Pfam" id="PF19236">
    <property type="entry name" value="ADAMTS_CR_3"/>
    <property type="match status" value="1"/>
</dbReference>
<evidence type="ECO:0000259" key="20">
    <source>
        <dbReference type="PROSITE" id="PS50215"/>
    </source>
</evidence>
<dbReference type="InterPro" id="IPR012314">
    <property type="entry name" value="Pept_M12B_GON-ADAMTSs"/>
</dbReference>
<feature type="disulfide bond" evidence="16">
    <location>
        <begin position="617"/>
        <end position="655"/>
    </location>
</feature>
<feature type="compositionally biased region" description="Basic and acidic residues" evidence="18">
    <location>
        <begin position="274"/>
        <end position="286"/>
    </location>
</feature>
<dbReference type="PANTHER" id="PTHR13723:SF278">
    <property type="entry name" value="ADAM METALLOPEPTIDASE WITH THROMBOSPONDIN TYPE 1 MOTIF A, ISOFORM B"/>
    <property type="match status" value="1"/>
</dbReference>
<evidence type="ECO:0000256" key="9">
    <source>
        <dbReference type="ARBA" id="ARBA00022801"/>
    </source>
</evidence>
<feature type="binding site" evidence="15 17">
    <location>
        <position position="447"/>
    </location>
    <ligand>
        <name>Zn(2+)</name>
        <dbReference type="ChEBI" id="CHEBI:29105"/>
        <note>catalytic</note>
    </ligand>
</feature>
<feature type="active site" evidence="14 17">
    <location>
        <position position="448"/>
    </location>
</feature>
<dbReference type="Gene3D" id="3.40.390.10">
    <property type="entry name" value="Collagenase (Catalytic Domain)"/>
    <property type="match status" value="1"/>
</dbReference>
<evidence type="ECO:0000256" key="19">
    <source>
        <dbReference type="SAM" id="SignalP"/>
    </source>
</evidence>
<keyword evidence="9" id="KW-0378">Hydrolase</keyword>
<feature type="compositionally biased region" description="Basic and acidic residues" evidence="18">
    <location>
        <begin position="236"/>
        <end position="254"/>
    </location>
</feature>
<feature type="compositionally biased region" description="Basic and acidic residues" evidence="18">
    <location>
        <begin position="1009"/>
        <end position="1021"/>
    </location>
</feature>
<feature type="chain" id="PRO_5042573249" evidence="19">
    <location>
        <begin position="30"/>
        <end position="1979"/>
    </location>
</feature>
<feature type="signal peptide" evidence="19">
    <location>
        <begin position="1"/>
        <end position="29"/>
    </location>
</feature>
<reference evidence="23" key="1">
    <citation type="submission" date="2025-08" db="UniProtKB">
        <authorList>
            <consortium name="RefSeq"/>
        </authorList>
    </citation>
    <scope>IDENTIFICATION</scope>
    <source>
        <tissue evidence="23">Sperm</tissue>
    </source>
</reference>
<dbReference type="Pfam" id="PF08685">
    <property type="entry name" value="GON"/>
    <property type="match status" value="1"/>
</dbReference>
<dbReference type="PANTHER" id="PTHR13723">
    <property type="entry name" value="ADAMTS A DISINTEGRIN AND METALLOPROTEASE WITH THROMBOSPONDIN MOTIFS PROTEASE"/>
    <property type="match status" value="1"/>
</dbReference>
<evidence type="ECO:0000256" key="18">
    <source>
        <dbReference type="SAM" id="MobiDB-lite"/>
    </source>
</evidence>
<dbReference type="Pfam" id="PF05986">
    <property type="entry name" value="ADAMTS_spacer1"/>
    <property type="match status" value="1"/>
</dbReference>
<evidence type="ECO:0000259" key="21">
    <source>
        <dbReference type="PROSITE" id="PS51046"/>
    </source>
</evidence>
<dbReference type="InterPro" id="IPR045371">
    <property type="entry name" value="ADAMTS_CR_3"/>
</dbReference>
<feature type="disulfide bond" evidence="16">
    <location>
        <begin position="534"/>
        <end position="556"/>
    </location>
</feature>
<feature type="disulfide bond" evidence="16">
    <location>
        <begin position="425"/>
        <end position="507"/>
    </location>
</feature>
<keyword evidence="15" id="KW-0106">Calcium</keyword>
<dbReference type="InterPro" id="IPR050439">
    <property type="entry name" value="ADAMTS_ADAMTS-like"/>
</dbReference>
<dbReference type="Pfam" id="PF17771">
    <property type="entry name" value="ADAMTS_CR_2"/>
    <property type="match status" value="1"/>
</dbReference>
<evidence type="ECO:0000256" key="10">
    <source>
        <dbReference type="ARBA" id="ARBA00022833"/>
    </source>
</evidence>
<dbReference type="FunFam" id="3.40.390.10:FF:000001">
    <property type="entry name" value="A disintegrin and metalloproteinase with thrombospondin motifs 1"/>
    <property type="match status" value="1"/>
</dbReference>
<comment type="caution">
    <text evidence="17">Lacks conserved residue(s) required for the propagation of feature annotation.</text>
</comment>
<evidence type="ECO:0000256" key="1">
    <source>
        <dbReference type="ARBA" id="ARBA00004498"/>
    </source>
</evidence>
<dbReference type="CDD" id="cd04273">
    <property type="entry name" value="ZnMc_ADAMTS_like"/>
    <property type="match status" value="1"/>
</dbReference>
<dbReference type="FunFam" id="2.20.100.10:FF:000006">
    <property type="entry name" value="A disintegrin and metalloproteinase with thrombospondin motifs 1"/>
    <property type="match status" value="1"/>
</dbReference>
<evidence type="ECO:0000256" key="6">
    <source>
        <dbReference type="ARBA" id="ARBA00022723"/>
    </source>
</evidence>
<dbReference type="Pfam" id="PF00090">
    <property type="entry name" value="TSP_1"/>
    <property type="match status" value="1"/>
</dbReference>
<organism evidence="22 23">
    <name type="scientific">Petromyzon marinus</name>
    <name type="common">Sea lamprey</name>
    <dbReference type="NCBI Taxonomy" id="7757"/>
    <lineage>
        <taxon>Eukaryota</taxon>
        <taxon>Metazoa</taxon>
        <taxon>Chordata</taxon>
        <taxon>Craniata</taxon>
        <taxon>Vertebrata</taxon>
        <taxon>Cyclostomata</taxon>
        <taxon>Hyperoartia</taxon>
        <taxon>Petromyzontiformes</taxon>
        <taxon>Petromyzontidae</taxon>
        <taxon>Petromyzon</taxon>
    </lineage>
</organism>
<feature type="region of interest" description="Disordered" evidence="18">
    <location>
        <begin position="987"/>
        <end position="1021"/>
    </location>
</feature>
<dbReference type="InterPro" id="IPR036383">
    <property type="entry name" value="TSP1_rpt_sf"/>
</dbReference>
<feature type="disulfide bond" evidence="16">
    <location>
        <begin position="407"/>
        <end position="413"/>
    </location>
</feature>
<feature type="region of interest" description="Disordered" evidence="18">
    <location>
        <begin position="208"/>
        <end position="296"/>
    </location>
</feature>
<keyword evidence="11" id="KW-0482">Metalloprotease</keyword>
<comment type="subcellular location">
    <subcellularLocation>
        <location evidence="1">Secreted</location>
        <location evidence="1">Extracellular space</location>
        <location evidence="1">Extracellular matrix</location>
    </subcellularLocation>
</comment>
<keyword evidence="3" id="KW-0272">Extracellular matrix</keyword>
<evidence type="ECO:0000256" key="16">
    <source>
        <dbReference type="PIRSR" id="PIRSR613273-3"/>
    </source>
</evidence>
<evidence type="ECO:0000256" key="17">
    <source>
        <dbReference type="PROSITE-ProRule" id="PRU00276"/>
    </source>
</evidence>
<dbReference type="KEGG" id="pmrn:116949400"/>
<dbReference type="InterPro" id="IPR024079">
    <property type="entry name" value="MetalloPept_cat_dom_sf"/>
</dbReference>
<dbReference type="InterPro" id="IPR000884">
    <property type="entry name" value="TSP1_rpt"/>
</dbReference>
<feature type="binding site" evidence="15">
    <location>
        <position position="389"/>
    </location>
    <ligand>
        <name>Ca(2+)</name>
        <dbReference type="ChEBI" id="CHEBI:29108"/>
        <label>2</label>
    </ligand>
</feature>
<feature type="binding site" evidence="15">
    <location>
        <position position="389"/>
    </location>
    <ligand>
        <name>Ca(2+)</name>
        <dbReference type="ChEBI" id="CHEBI:29108"/>
        <label>1</label>
    </ligand>
</feature>
<keyword evidence="7 19" id="KW-0732">Signal</keyword>
<gene>
    <name evidence="23" type="primary">LOC116949400</name>
</gene>
<dbReference type="SUPFAM" id="SSF82895">
    <property type="entry name" value="TSP-1 type 1 repeat"/>
    <property type="match status" value="12"/>
</dbReference>
<dbReference type="Pfam" id="PF19030">
    <property type="entry name" value="TSP1_ADAMTS"/>
    <property type="match status" value="12"/>
</dbReference>
<keyword evidence="5" id="KW-0165">Cleavage on pair of basic residues</keyword>
<name>A0AAJ7X5S8_PETMA</name>
<accession>A0AAJ7X5S8</accession>
<dbReference type="GO" id="GO:0031012">
    <property type="term" value="C:extracellular matrix"/>
    <property type="evidence" value="ECO:0007669"/>
    <property type="project" value="TreeGrafter"/>
</dbReference>
<proteinExistence type="predicted"/>
<dbReference type="FunFam" id="2.20.100.10:FF:000005">
    <property type="entry name" value="ADAM metallopeptidase with thrombospondin type 1 motif 9"/>
    <property type="match status" value="4"/>
</dbReference>
<dbReference type="PROSITE" id="PS50092">
    <property type="entry name" value="TSP1"/>
    <property type="match status" value="13"/>
</dbReference>
<dbReference type="GO" id="GO:0008270">
    <property type="term" value="F:zinc ion binding"/>
    <property type="evidence" value="ECO:0007669"/>
    <property type="project" value="InterPro"/>
</dbReference>
<dbReference type="FunFam" id="2.60.120.830:FF:000001">
    <property type="entry name" value="A disintegrin and metalloproteinase with thrombospondin motifs 1"/>
    <property type="match status" value="1"/>
</dbReference>
<feature type="domain" description="GON" evidence="21">
    <location>
        <begin position="1778"/>
        <end position="1978"/>
    </location>
</feature>
<feature type="region of interest" description="Disordered" evidence="18">
    <location>
        <begin position="71"/>
        <end position="92"/>
    </location>
</feature>
<dbReference type="GO" id="GO:0030198">
    <property type="term" value="P:extracellular matrix organization"/>
    <property type="evidence" value="ECO:0007669"/>
    <property type="project" value="InterPro"/>
</dbReference>
<keyword evidence="13" id="KW-0325">Glycoprotein</keyword>
<dbReference type="InterPro" id="IPR010294">
    <property type="entry name" value="ADAMTS_spacer1"/>
</dbReference>
<dbReference type="GO" id="GO:0004222">
    <property type="term" value="F:metalloendopeptidase activity"/>
    <property type="evidence" value="ECO:0007669"/>
    <property type="project" value="InterPro"/>
</dbReference>
<feature type="region of interest" description="Disordered" evidence="18">
    <location>
        <begin position="1325"/>
        <end position="1386"/>
    </location>
</feature>
<feature type="binding site" evidence="15">
    <location>
        <position position="507"/>
    </location>
    <ligand>
        <name>Ca(2+)</name>
        <dbReference type="ChEBI" id="CHEBI:29108"/>
        <label>1</label>
    </ligand>
</feature>
<feature type="compositionally biased region" description="Low complexity" evidence="18">
    <location>
        <begin position="1361"/>
        <end position="1370"/>
    </location>
</feature>
<dbReference type="SUPFAM" id="SSF55486">
    <property type="entry name" value="Metalloproteases ('zincins'), catalytic domain"/>
    <property type="match status" value="1"/>
</dbReference>
<evidence type="ECO:0000256" key="5">
    <source>
        <dbReference type="ARBA" id="ARBA00022685"/>
    </source>
</evidence>
<evidence type="ECO:0000256" key="2">
    <source>
        <dbReference type="ARBA" id="ARBA00022525"/>
    </source>
</evidence>
<feature type="binding site" evidence="15 17">
    <location>
        <position position="457"/>
    </location>
    <ligand>
        <name>Zn(2+)</name>
        <dbReference type="ChEBI" id="CHEBI:29105"/>
        <note>catalytic</note>
    </ligand>
</feature>
<comment type="cofactor">
    <cofactor evidence="15">
        <name>Zn(2+)</name>
        <dbReference type="ChEBI" id="CHEBI:29105"/>
    </cofactor>
    <text evidence="15">Binds 1 zinc ion per subunit.</text>
</comment>
<dbReference type="Pfam" id="PF01562">
    <property type="entry name" value="Pep_M12B_propep"/>
    <property type="match status" value="1"/>
</dbReference>
<dbReference type="Pfam" id="PF01421">
    <property type="entry name" value="Reprolysin"/>
    <property type="match status" value="1"/>
</dbReference>
<evidence type="ECO:0000256" key="7">
    <source>
        <dbReference type="ARBA" id="ARBA00022729"/>
    </source>
</evidence>
<dbReference type="Gene3D" id="2.20.100.10">
    <property type="entry name" value="Thrombospondin type-1 (TSP1) repeat"/>
    <property type="match status" value="12"/>
</dbReference>
<dbReference type="RefSeq" id="XP_032822574.1">
    <property type="nucleotide sequence ID" value="XM_032966683.1"/>
</dbReference>
<dbReference type="PROSITE" id="PS51046">
    <property type="entry name" value="GON"/>
    <property type="match status" value="1"/>
</dbReference>
<feature type="region of interest" description="Disordered" evidence="18">
    <location>
        <begin position="1657"/>
        <end position="1701"/>
    </location>
</feature>
<evidence type="ECO:0000256" key="15">
    <source>
        <dbReference type="PIRSR" id="PIRSR613273-2"/>
    </source>
</evidence>
<evidence type="ECO:0000313" key="22">
    <source>
        <dbReference type="Proteomes" id="UP001318040"/>
    </source>
</evidence>
<sequence>MWLAMPSAFSSIGILSHLWLLLLLPPTLPGQMHRVAASAERIVHRDLPGSHYEVTFPVRVNDLGEAIAPAATDADGASGGRRRRSPEPPAPRAHYRLAAFGKDFRLDLTADSSFLAPGYTVLRLGGGGDGGGAGGAERKGLRHCFYTGHVNGVREHTAVLSLCSGLVGTFRTREGEYFMEPAPDGEGVHRRPHFIYLRDAGRTATSRANASCGTAAHRSTNASRPWPAGGPSLVGDLKRARRDLDGRAAEREGSGDDAGAAGDRPPMAANGTAGDRRSRGGDRHGPGDGTGRARRKRFLSYPRHVEVMVVADRKMVRYHGESLEHYVLTLMSMVAAIFKDSSIGNQINIVLVKLVIVQDDKDGPSISFNAETTLRNFCLWQQGRNLLDDSHPLHHDTAILITREDICRALNKCDTLGLAEIGTVCDQYRSCSISEDSGLSTAFTISHELGHVLNMPHDDSPKCKDLLSNGQFNVMAPTLNYETHPWTWSKCSRKYITEFLDAGYGECLLDEPAAQRYDLPQVSPGHLYNANRQCELVFGPGTQVCPYMRQCRRLWCTSAEDVNMGCRTQHMPLADDTDCGQGMVCRQGLCVVRELDDRAVDGEWGSWGPFGPCSRSCGGGIRQAARECSHPEPKNGGRYCVGRRLRFRSCSTELCPRGRRDFREEQCGEFNGRHFNIKGLSPTVHWVPKYSGILMKDRCKLFCRAAGSTVYYQLKERVVDGTPCGPDSSDICVQGLCRQAGCDHILNSRAKRDKCGVCGGDNSSCRTVSGTFHSVQYGYNTVVRIPAGATSIDVLQRSFSGKPEDDNYLALTGAQGDFLLNGNFVVSMFKREVKVGVAVLEYSGSDQATERINCTDRIPEDVVLQVLSVGRLHNPDVHYTFNVPMEEHSERFVWDPYGPWQDCSRICQGERSRRVTCVREGDRHPVSEQRCAGQPRPPVSLSEPCNSECELRWHVLGRSDCSAECGSGHRTLDVRCVRYSVGGPAVEEPPVAGGDAAGPMGRRGSPSHPTDDAHCRDQSKPSTREACYGQCKLVTWRYSPWSECSRSCGGGVRTREAACVGGAGRPLRPEECAGLAERHASEEPCGLQPCPAWTLGDWSKCLVTCGRGVSRRHVECRAGDSVLSEEMCGPDGRPDAVRACLGPPCSTWQEGPWGPCSATCGAGYQMRAIRCIEGERGEAVAEERCIATARPSHTQECKVVECALPVVPSTPGHPTHPDQTQWRFGSWTDCSRSCGEGVRERYVSCRDADGDVAEGAAACAHLPRPHEREACSSGPCVRWQASTWGPCSATCGRGVESRHVACVPLDDPTGVHAVAAVTACQPEERPISERECSPEACPPETRSRSGGDVSGEGVARPRPVAPAGTTSSALPSPPAAADDTDDADRWRTGLWGPCSQTCDDGGVQRRLVVCQDPDGEPGDRCDQNSRPPEMRPCQQQQLCALWNFGTWSACSRSCGGSGVRTRLVLCQSPEGQPLPETRCEAATRPPAADACPDEGPCVSPGVWHRSSWSPCSTTCGRGTQYREVRCLADGGRGDALLLLLPPADCGHLEKPRQQRRCRAGRCPRWRASSWGQCSRTCGEGVRARHVVCAEGGKAPVRDELCRADARPPAHERCSSAGCDFIWVTGDWSACSASCGPGYQQRLVFCSETHGSTGEHFPYGYGSHSQPPRPSTVGGAPRSPQGTVVGGQEARPSCPHPRPPGTRPCDIRECSSPAPMPPQAALPVRWRTGAWSQCSVSCGDGWAERPVRCLTGEGRPSDACPQESRPTTRQQCHGQPCEKASSCAHVQVLHGAKDDGEYLISIGGRDVKIYCWGMESASPREYITLSSGEADNYSEVFGYRLHNPYECPYNGSRREDCACRNDYLAAGFSAFSRVRLDVGTMQILTTDLQFSQTLYGRPVPFATAGDCYSAARCPQGRFSLNLSGTGLMVSEATRWASQGNYATVDVLRSPDGTKIYGRCGGYCGKCIPHSSTGLRLRVAA</sequence>
<dbReference type="GO" id="GO:0006508">
    <property type="term" value="P:proteolysis"/>
    <property type="evidence" value="ECO:0007669"/>
    <property type="project" value="UniProtKB-KW"/>
</dbReference>
<feature type="binding site" evidence="15">
    <location>
        <position position="306"/>
    </location>
    <ligand>
        <name>Ca(2+)</name>
        <dbReference type="ChEBI" id="CHEBI:29108"/>
        <label>1</label>
    </ligand>
</feature>
<protein>
    <submittedName>
        <fullName evidence="23">A disintegrin and metalloproteinase with thrombospondin motifs 20-like</fullName>
    </submittedName>
</protein>
<dbReference type="InterPro" id="IPR001590">
    <property type="entry name" value="Peptidase_M12B"/>
</dbReference>
<dbReference type="Proteomes" id="UP001318040">
    <property type="component" value="Chromosome 36"/>
</dbReference>
<feature type="disulfide bond" evidence="16">
    <location>
        <begin position="613"/>
        <end position="650"/>
    </location>
</feature>
<feature type="binding site" evidence="15 17">
    <location>
        <position position="451"/>
    </location>
    <ligand>
        <name>Zn(2+)</name>
        <dbReference type="ChEBI" id="CHEBI:29105"/>
        <note>catalytic</note>
    </ligand>
</feature>
<evidence type="ECO:0000256" key="12">
    <source>
        <dbReference type="ARBA" id="ARBA00023157"/>
    </source>
</evidence>
<feature type="binding site" evidence="15">
    <location>
        <position position="510"/>
    </location>
    <ligand>
        <name>Ca(2+)</name>
        <dbReference type="ChEBI" id="CHEBI:29108"/>
        <label>1</label>
    </ligand>
</feature>
<evidence type="ECO:0000256" key="3">
    <source>
        <dbReference type="ARBA" id="ARBA00022530"/>
    </source>
</evidence>
<dbReference type="InterPro" id="IPR041645">
    <property type="entry name" value="ADAMTS_CR_2"/>
</dbReference>
<dbReference type="InterPro" id="IPR013273">
    <property type="entry name" value="ADAMTS/ADAMTS-like"/>
</dbReference>
<keyword evidence="12 16" id="KW-1015">Disulfide bond</keyword>
<keyword evidence="10 15" id="KW-0862">Zinc</keyword>
<dbReference type="InterPro" id="IPR002870">
    <property type="entry name" value="Peptidase_M12B_N"/>
</dbReference>
<keyword evidence="22" id="KW-1185">Reference proteome</keyword>
<feature type="disulfide bond" evidence="16">
    <location>
        <begin position="378"/>
        <end position="431"/>
    </location>
</feature>
<feature type="compositionally biased region" description="Polar residues" evidence="18">
    <location>
        <begin position="208"/>
        <end position="223"/>
    </location>
</feature>
<feature type="disulfide bond" evidence="16">
    <location>
        <begin position="463"/>
        <end position="491"/>
    </location>
</feature>
<evidence type="ECO:0000256" key="8">
    <source>
        <dbReference type="ARBA" id="ARBA00022737"/>
    </source>
</evidence>
<keyword evidence="6 15" id="KW-0479">Metal-binding</keyword>
<keyword evidence="2" id="KW-0964">Secreted</keyword>
<evidence type="ECO:0000313" key="23">
    <source>
        <dbReference type="RefSeq" id="XP_032822574.1"/>
    </source>
</evidence>
<evidence type="ECO:0000256" key="4">
    <source>
        <dbReference type="ARBA" id="ARBA00022670"/>
    </source>
</evidence>
<feature type="compositionally biased region" description="Low complexity" evidence="18">
    <location>
        <begin position="257"/>
        <end position="273"/>
    </location>
</feature>
<evidence type="ECO:0000256" key="13">
    <source>
        <dbReference type="ARBA" id="ARBA00023180"/>
    </source>
</evidence>
<feature type="disulfide bond" evidence="16">
    <location>
        <begin position="545"/>
        <end position="566"/>
    </location>
</feature>
<keyword evidence="4" id="KW-0645">Protease</keyword>
<evidence type="ECO:0000256" key="11">
    <source>
        <dbReference type="ARBA" id="ARBA00023049"/>
    </source>
</evidence>
<feature type="binding site" evidence="15">
    <location>
        <position position="396"/>
    </location>
    <ligand>
        <name>Ca(2+)</name>
        <dbReference type="ChEBI" id="CHEBI:29108"/>
        <label>1</label>
    </ligand>
</feature>
<dbReference type="Gene3D" id="2.60.120.830">
    <property type="match status" value="1"/>
</dbReference>
<evidence type="ECO:0000256" key="14">
    <source>
        <dbReference type="PIRSR" id="PIRSR613273-1"/>
    </source>
</evidence>